<dbReference type="KEGG" id="sted:SPTER_18450"/>
<reference evidence="3 4" key="1">
    <citation type="submission" date="2019-02" db="EMBL/GenBank/DDBJ databases">
        <title>Closed genome of Sporomusa termitida DSM 4440.</title>
        <authorList>
            <person name="Poehlein A."/>
            <person name="Daniel R."/>
        </authorList>
    </citation>
    <scope>NUCLEOTIDE SEQUENCE [LARGE SCALE GENOMIC DNA]</scope>
    <source>
        <strain evidence="3 4">DSM 4440</strain>
    </source>
</reference>
<evidence type="ECO:0000256" key="2">
    <source>
        <dbReference type="SAM" id="Phobius"/>
    </source>
</evidence>
<gene>
    <name evidence="3" type="ORF">SPTER_18450</name>
</gene>
<evidence type="ECO:0000313" key="4">
    <source>
        <dbReference type="Proteomes" id="UP000320776"/>
    </source>
</evidence>
<sequence>MPLNIRIGLYMALITGMLTILVGAMSGVTPVVILYRTLVSLVLFAVLGYSSVQFAERYFRDKLNETGTKGKHLDVVSPDEHGDKIPAPEFKPLNPEQLENITLTQK</sequence>
<feature type="compositionally biased region" description="Polar residues" evidence="1">
    <location>
        <begin position="97"/>
        <end position="106"/>
    </location>
</feature>
<dbReference type="OrthoDB" id="1683321at2"/>
<name>A0A517DT41_9FIRM</name>
<keyword evidence="2" id="KW-1133">Transmembrane helix</keyword>
<feature type="region of interest" description="Disordered" evidence="1">
    <location>
        <begin position="69"/>
        <end position="106"/>
    </location>
</feature>
<feature type="transmembrane region" description="Helical" evidence="2">
    <location>
        <begin position="33"/>
        <end position="52"/>
    </location>
</feature>
<dbReference type="Proteomes" id="UP000320776">
    <property type="component" value="Chromosome"/>
</dbReference>
<dbReference type="EMBL" id="CP036259">
    <property type="protein sequence ID" value="QDR80517.1"/>
    <property type="molecule type" value="Genomic_DNA"/>
</dbReference>
<proteinExistence type="predicted"/>
<dbReference type="AlphaFoldDB" id="A0A517DT41"/>
<evidence type="ECO:0000256" key="1">
    <source>
        <dbReference type="SAM" id="MobiDB-lite"/>
    </source>
</evidence>
<feature type="compositionally biased region" description="Basic and acidic residues" evidence="1">
    <location>
        <begin position="71"/>
        <end position="86"/>
    </location>
</feature>
<evidence type="ECO:0000313" key="3">
    <source>
        <dbReference type="EMBL" id="QDR80517.1"/>
    </source>
</evidence>
<organism evidence="3 4">
    <name type="scientific">Sporomusa termitida</name>
    <dbReference type="NCBI Taxonomy" id="2377"/>
    <lineage>
        <taxon>Bacteria</taxon>
        <taxon>Bacillati</taxon>
        <taxon>Bacillota</taxon>
        <taxon>Negativicutes</taxon>
        <taxon>Selenomonadales</taxon>
        <taxon>Sporomusaceae</taxon>
        <taxon>Sporomusa</taxon>
    </lineage>
</organism>
<dbReference type="RefSeq" id="WP_144350117.1">
    <property type="nucleotide sequence ID" value="NZ_CP036259.1"/>
</dbReference>
<keyword evidence="2" id="KW-0812">Transmembrane</keyword>
<keyword evidence="2" id="KW-0472">Membrane</keyword>
<accession>A0A517DT41</accession>
<feature type="transmembrane region" description="Helical" evidence="2">
    <location>
        <begin position="7"/>
        <end position="27"/>
    </location>
</feature>
<keyword evidence="4" id="KW-1185">Reference proteome</keyword>
<protein>
    <submittedName>
        <fullName evidence="3">Uncharacterized protein</fullName>
    </submittedName>
</protein>